<feature type="region of interest" description="Disordered" evidence="1">
    <location>
        <begin position="1"/>
        <end position="41"/>
    </location>
</feature>
<sequence length="121" mass="12933">MSAPTTYSTSSTSPPSHTPQSTPGASTTSSTILPGSHYLSTHRTIDDDTALRHASSTSDERYFFDDEAAERYVAEAEQKGYGVSGDGGRPAEPIVPRTSAATDMHRYLGLREGEGDDVGRH</sequence>
<feature type="compositionally biased region" description="Polar residues" evidence="1">
    <location>
        <begin position="24"/>
        <end position="41"/>
    </location>
</feature>
<evidence type="ECO:0000313" key="2">
    <source>
        <dbReference type="EMBL" id="KAJ3051061.1"/>
    </source>
</evidence>
<evidence type="ECO:0000256" key="1">
    <source>
        <dbReference type="SAM" id="MobiDB-lite"/>
    </source>
</evidence>
<organism evidence="2 3">
    <name type="scientific">Rhizophlyctis rosea</name>
    <dbReference type="NCBI Taxonomy" id="64517"/>
    <lineage>
        <taxon>Eukaryota</taxon>
        <taxon>Fungi</taxon>
        <taxon>Fungi incertae sedis</taxon>
        <taxon>Chytridiomycota</taxon>
        <taxon>Chytridiomycota incertae sedis</taxon>
        <taxon>Chytridiomycetes</taxon>
        <taxon>Rhizophlyctidales</taxon>
        <taxon>Rhizophlyctidaceae</taxon>
        <taxon>Rhizophlyctis</taxon>
    </lineage>
</organism>
<name>A0AAD5SAY5_9FUNG</name>
<protein>
    <submittedName>
        <fullName evidence="2">Uncharacterized protein</fullName>
    </submittedName>
</protein>
<accession>A0AAD5SAY5</accession>
<reference evidence="2" key="1">
    <citation type="submission" date="2020-05" db="EMBL/GenBank/DDBJ databases">
        <title>Phylogenomic resolution of chytrid fungi.</title>
        <authorList>
            <person name="Stajich J.E."/>
            <person name="Amses K."/>
            <person name="Simmons R."/>
            <person name="Seto K."/>
            <person name="Myers J."/>
            <person name="Bonds A."/>
            <person name="Quandt C.A."/>
            <person name="Barry K."/>
            <person name="Liu P."/>
            <person name="Grigoriev I."/>
            <person name="Longcore J.E."/>
            <person name="James T.Y."/>
        </authorList>
    </citation>
    <scope>NUCLEOTIDE SEQUENCE</scope>
    <source>
        <strain evidence="2">JEL0318</strain>
    </source>
</reference>
<dbReference type="Proteomes" id="UP001212841">
    <property type="component" value="Unassembled WGS sequence"/>
</dbReference>
<dbReference type="AlphaFoldDB" id="A0AAD5SAY5"/>
<feature type="compositionally biased region" description="Low complexity" evidence="1">
    <location>
        <begin position="1"/>
        <end position="23"/>
    </location>
</feature>
<keyword evidence="3" id="KW-1185">Reference proteome</keyword>
<proteinExistence type="predicted"/>
<comment type="caution">
    <text evidence="2">The sequence shown here is derived from an EMBL/GenBank/DDBJ whole genome shotgun (WGS) entry which is preliminary data.</text>
</comment>
<evidence type="ECO:0000313" key="3">
    <source>
        <dbReference type="Proteomes" id="UP001212841"/>
    </source>
</evidence>
<dbReference type="EMBL" id="JADGJD010000439">
    <property type="protein sequence ID" value="KAJ3051061.1"/>
    <property type="molecule type" value="Genomic_DNA"/>
</dbReference>
<gene>
    <name evidence="2" type="ORF">HK097_007958</name>
</gene>